<evidence type="ECO:0000313" key="1">
    <source>
        <dbReference type="EMBL" id="CAJ2676130.1"/>
    </source>
</evidence>
<proteinExistence type="predicted"/>
<comment type="caution">
    <text evidence="1">The sequence shown here is derived from an EMBL/GenBank/DDBJ whole genome shotgun (WGS) entry which is preliminary data.</text>
</comment>
<name>A0ACB0M678_TRIPR</name>
<accession>A0ACB0M678</accession>
<keyword evidence="2" id="KW-1185">Reference proteome</keyword>
<reference evidence="1" key="1">
    <citation type="submission" date="2023-10" db="EMBL/GenBank/DDBJ databases">
        <authorList>
            <person name="Rodriguez Cubillos JULIANA M."/>
            <person name="De Vega J."/>
        </authorList>
    </citation>
    <scope>NUCLEOTIDE SEQUENCE</scope>
</reference>
<organism evidence="1 2">
    <name type="scientific">Trifolium pratense</name>
    <name type="common">Red clover</name>
    <dbReference type="NCBI Taxonomy" id="57577"/>
    <lineage>
        <taxon>Eukaryota</taxon>
        <taxon>Viridiplantae</taxon>
        <taxon>Streptophyta</taxon>
        <taxon>Embryophyta</taxon>
        <taxon>Tracheophyta</taxon>
        <taxon>Spermatophyta</taxon>
        <taxon>Magnoliopsida</taxon>
        <taxon>eudicotyledons</taxon>
        <taxon>Gunneridae</taxon>
        <taxon>Pentapetalae</taxon>
        <taxon>rosids</taxon>
        <taxon>fabids</taxon>
        <taxon>Fabales</taxon>
        <taxon>Fabaceae</taxon>
        <taxon>Papilionoideae</taxon>
        <taxon>50 kb inversion clade</taxon>
        <taxon>NPAAA clade</taxon>
        <taxon>Hologalegina</taxon>
        <taxon>IRL clade</taxon>
        <taxon>Trifolieae</taxon>
        <taxon>Trifolium</taxon>
    </lineage>
</organism>
<evidence type="ECO:0000313" key="2">
    <source>
        <dbReference type="Proteomes" id="UP001177021"/>
    </source>
</evidence>
<dbReference type="EMBL" id="CASHSV030000823">
    <property type="protein sequence ID" value="CAJ2676130.1"/>
    <property type="molecule type" value="Genomic_DNA"/>
</dbReference>
<protein>
    <submittedName>
        <fullName evidence="1">Uncharacterized protein</fullName>
    </submittedName>
</protein>
<sequence>MALILFLLLSLCTTCCKADTRSKILPDEQHHFTGSDIIMVNNDFQCVDIYRQPSLQHPLLKNHKIQLYPTFAKNILQNRSSYGKTMNKCPEGKVPIYNKMGRRQIITNSSSKLQIDDFQQYSQSAPGYHTVTLDTTQNMVFHGAYAGISGYDLSVEANQYSISSIWIESGPPTELNSIKVGVGVHQSLYGDSQLRLTSQWTVDGYKKTGCYNYLCSGFVQVNHDKEYALGSLVTPVNSIGSTEKVASFIKIKQDRSTGHWWLIIQLESISVGYWPKELFNHLSKGASSIRFGGQTYSPPNKDSPPMGSGRLPKENFINSAFMMNLEIIDSEYNEVDVTDRDMKPYRDTNPECYDLVYNGYQGSVYKQAFLYGGPGGRNCGT</sequence>
<dbReference type="Proteomes" id="UP001177021">
    <property type="component" value="Unassembled WGS sequence"/>
</dbReference>
<gene>
    <name evidence="1" type="ORF">MILVUS5_LOCUS38954</name>
</gene>